<accession>A0A517N8S1</accession>
<evidence type="ECO:0000313" key="2">
    <source>
        <dbReference type="EMBL" id="QDT03543.1"/>
    </source>
</evidence>
<feature type="region of interest" description="Disordered" evidence="1">
    <location>
        <begin position="58"/>
        <end position="112"/>
    </location>
</feature>
<dbReference type="EMBL" id="CP036525">
    <property type="protein sequence ID" value="QDT03543.1"/>
    <property type="molecule type" value="Genomic_DNA"/>
</dbReference>
<evidence type="ECO:0000256" key="1">
    <source>
        <dbReference type="SAM" id="MobiDB-lite"/>
    </source>
</evidence>
<dbReference type="AlphaFoldDB" id="A0A517N8S1"/>
<gene>
    <name evidence="2" type="ORF">K227x_19270</name>
</gene>
<sequence length="112" mass="12016">MGFGGEGWGEGATRRNDCKLQIEQCKFVIGGMVGGTSATADLHFEMFNLQFAIFTPPLTPALSPTSNASRTRVQRGGEGAMWSGLCSRPPRPGPLPHIEREQDSHSTRGRGG</sequence>
<organism evidence="2 3">
    <name type="scientific">Rubripirellula lacrimiformis</name>
    <dbReference type="NCBI Taxonomy" id="1930273"/>
    <lineage>
        <taxon>Bacteria</taxon>
        <taxon>Pseudomonadati</taxon>
        <taxon>Planctomycetota</taxon>
        <taxon>Planctomycetia</taxon>
        <taxon>Pirellulales</taxon>
        <taxon>Pirellulaceae</taxon>
        <taxon>Rubripirellula</taxon>
    </lineage>
</organism>
<feature type="compositionally biased region" description="Basic and acidic residues" evidence="1">
    <location>
        <begin position="97"/>
        <end position="106"/>
    </location>
</feature>
<dbReference type="KEGG" id="rlc:K227x_19270"/>
<reference evidence="2 3" key="1">
    <citation type="submission" date="2019-02" db="EMBL/GenBank/DDBJ databases">
        <title>Deep-cultivation of Planctomycetes and their phenomic and genomic characterization uncovers novel biology.</title>
        <authorList>
            <person name="Wiegand S."/>
            <person name="Jogler M."/>
            <person name="Boedeker C."/>
            <person name="Pinto D."/>
            <person name="Vollmers J."/>
            <person name="Rivas-Marin E."/>
            <person name="Kohn T."/>
            <person name="Peeters S.H."/>
            <person name="Heuer A."/>
            <person name="Rast P."/>
            <person name="Oberbeckmann S."/>
            <person name="Bunk B."/>
            <person name="Jeske O."/>
            <person name="Meyerdierks A."/>
            <person name="Storesund J.E."/>
            <person name="Kallscheuer N."/>
            <person name="Luecker S."/>
            <person name="Lage O.M."/>
            <person name="Pohl T."/>
            <person name="Merkel B.J."/>
            <person name="Hornburger P."/>
            <person name="Mueller R.-W."/>
            <person name="Bruemmer F."/>
            <person name="Labrenz M."/>
            <person name="Spormann A.M."/>
            <person name="Op den Camp H."/>
            <person name="Overmann J."/>
            <person name="Amann R."/>
            <person name="Jetten M.S.M."/>
            <person name="Mascher T."/>
            <person name="Medema M.H."/>
            <person name="Devos D.P."/>
            <person name="Kaster A.-K."/>
            <person name="Ovreas L."/>
            <person name="Rohde M."/>
            <person name="Galperin M.Y."/>
            <person name="Jogler C."/>
        </authorList>
    </citation>
    <scope>NUCLEOTIDE SEQUENCE [LARGE SCALE GENOMIC DNA]</scope>
    <source>
        <strain evidence="2 3">K22_7</strain>
    </source>
</reference>
<proteinExistence type="predicted"/>
<keyword evidence="3" id="KW-1185">Reference proteome</keyword>
<protein>
    <submittedName>
        <fullName evidence="2">Uncharacterized protein</fullName>
    </submittedName>
</protein>
<dbReference type="Proteomes" id="UP000318538">
    <property type="component" value="Chromosome"/>
</dbReference>
<evidence type="ECO:0000313" key="3">
    <source>
        <dbReference type="Proteomes" id="UP000318538"/>
    </source>
</evidence>
<name>A0A517N8S1_9BACT</name>